<dbReference type="EMBL" id="CCSD01000066">
    <property type="protein sequence ID" value="CDZ89671.1"/>
    <property type="molecule type" value="Genomic_DNA"/>
</dbReference>
<evidence type="ECO:0000313" key="4">
    <source>
        <dbReference type="EMBL" id="CDZ89671.1"/>
    </source>
</evidence>
<dbReference type="Gene3D" id="2.70.70.10">
    <property type="entry name" value="Glucose Permease (Domain IIA)"/>
    <property type="match status" value="1"/>
</dbReference>
<evidence type="ECO:0000259" key="3">
    <source>
        <dbReference type="Pfam" id="PF01551"/>
    </source>
</evidence>
<organism evidence="4 5">
    <name type="scientific">Rhodococcus ruber</name>
    <dbReference type="NCBI Taxonomy" id="1830"/>
    <lineage>
        <taxon>Bacteria</taxon>
        <taxon>Bacillati</taxon>
        <taxon>Actinomycetota</taxon>
        <taxon>Actinomycetes</taxon>
        <taxon>Mycobacteriales</taxon>
        <taxon>Nocardiaceae</taxon>
        <taxon>Rhodococcus</taxon>
    </lineage>
</organism>
<dbReference type="Proteomes" id="UP000042997">
    <property type="component" value="Unassembled WGS sequence"/>
</dbReference>
<evidence type="ECO:0000313" key="5">
    <source>
        <dbReference type="Proteomes" id="UP000042997"/>
    </source>
</evidence>
<evidence type="ECO:0000256" key="1">
    <source>
        <dbReference type="SAM" id="MobiDB-lite"/>
    </source>
</evidence>
<reference evidence="4 5" key="1">
    <citation type="journal article" date="2014" name="Genome Announc.">
        <title>Draft Genome Sequence of Propane- and Butane-Oxidizing Actinobacterium Rhodococcus ruber IEGM 231.</title>
        <authorList>
            <person name="Ivshina I.B."/>
            <person name="Kuyukina M.S."/>
            <person name="Krivoruchko A.V."/>
            <person name="Barbe V."/>
            <person name="Fischer C."/>
        </authorList>
    </citation>
    <scope>NUCLEOTIDE SEQUENCE [LARGE SCALE GENOMIC DNA]</scope>
</reference>
<dbReference type="PANTHER" id="PTHR21666">
    <property type="entry name" value="PEPTIDASE-RELATED"/>
    <property type="match status" value="1"/>
</dbReference>
<protein>
    <submittedName>
        <fullName evidence="4">Peptidase M23 family protein</fullName>
    </submittedName>
</protein>
<feature type="compositionally biased region" description="Low complexity" evidence="1">
    <location>
        <begin position="206"/>
        <end position="223"/>
    </location>
</feature>
<dbReference type="GO" id="GO:0004222">
    <property type="term" value="F:metalloendopeptidase activity"/>
    <property type="evidence" value="ECO:0007669"/>
    <property type="project" value="TreeGrafter"/>
</dbReference>
<dbReference type="AlphaFoldDB" id="A0A098BPM4"/>
<dbReference type="RefSeq" id="WP_006946834.1">
    <property type="nucleotide sequence ID" value="NZ_CP024890.1"/>
</dbReference>
<feature type="chain" id="PRO_5001933159" evidence="2">
    <location>
        <begin position="33"/>
        <end position="352"/>
    </location>
</feature>
<dbReference type="InterPro" id="IPR050570">
    <property type="entry name" value="Cell_wall_metabolism_enzyme"/>
</dbReference>
<dbReference type="PANTHER" id="PTHR21666:SF270">
    <property type="entry name" value="MUREIN HYDROLASE ACTIVATOR ENVC"/>
    <property type="match status" value="1"/>
</dbReference>
<dbReference type="OrthoDB" id="1099523at2"/>
<dbReference type="InterPro" id="IPR016047">
    <property type="entry name" value="M23ase_b-sheet_dom"/>
</dbReference>
<dbReference type="CDD" id="cd12797">
    <property type="entry name" value="M23_peptidase"/>
    <property type="match status" value="1"/>
</dbReference>
<name>A0A098BPM4_9NOCA</name>
<feature type="signal peptide" evidence="2">
    <location>
        <begin position="1"/>
        <end position="32"/>
    </location>
</feature>
<evidence type="ECO:0000256" key="2">
    <source>
        <dbReference type="SAM" id="SignalP"/>
    </source>
</evidence>
<feature type="domain" description="M23ase beta-sheet core" evidence="3">
    <location>
        <begin position="242"/>
        <end position="334"/>
    </location>
</feature>
<feature type="compositionally biased region" description="Pro residues" evidence="1">
    <location>
        <begin position="148"/>
        <end position="159"/>
    </location>
</feature>
<keyword evidence="2" id="KW-0732">Signal</keyword>
<proteinExistence type="predicted"/>
<dbReference type="SUPFAM" id="SSF51261">
    <property type="entry name" value="Duplicated hybrid motif"/>
    <property type="match status" value="1"/>
</dbReference>
<feature type="region of interest" description="Disordered" evidence="1">
    <location>
        <begin position="143"/>
        <end position="223"/>
    </location>
</feature>
<sequence>MHHTRRRRVAALVLGVSASGAVATALTGPADAAPAQPDPIRPGPVVEALADALTVTDTADPAVQVVDPARWQTVANIAADSVRAARDQDALTGTVAALQSLAGCAGQWRAAAAPGASLLAACGPELSGLGRILGPRLLAALVDDHDVPPPPRAPAPRTPAPDNETVPNRGNNPTGTPTRPPEVATAEPGVPEAPEQHDGTHSEPTGVPARPEGAGAAATTGPGRFVAPTAGVITSTFGDARGHGGIDIANTMGAPIVAVADGEVISAGPAQGYGLWVRIRHDDGTVTTYGHNNTNLVTMGQRVKAGQKIATVGDRGNSTGPHLHFEVEDPTGVKADPVQWLAQRGASVVGVD</sequence>
<feature type="compositionally biased region" description="Low complexity" evidence="1">
    <location>
        <begin position="167"/>
        <end position="177"/>
    </location>
</feature>
<gene>
    <name evidence="4" type="ORF">RHRU231_540018</name>
</gene>
<dbReference type="InterPro" id="IPR011055">
    <property type="entry name" value="Dup_hybrid_motif"/>
</dbReference>
<dbReference type="Pfam" id="PF01551">
    <property type="entry name" value="Peptidase_M23"/>
    <property type="match status" value="1"/>
</dbReference>
<accession>A0A098BPM4</accession>